<evidence type="ECO:0000256" key="2">
    <source>
        <dbReference type="SAM" id="Phobius"/>
    </source>
</evidence>
<dbReference type="EMBL" id="FNCG01000001">
    <property type="protein sequence ID" value="SDF90452.1"/>
    <property type="molecule type" value="Genomic_DNA"/>
</dbReference>
<dbReference type="Proteomes" id="UP000199705">
    <property type="component" value="Unassembled WGS sequence"/>
</dbReference>
<feature type="compositionally biased region" description="Low complexity" evidence="1">
    <location>
        <begin position="337"/>
        <end position="351"/>
    </location>
</feature>
<feature type="region of interest" description="Disordered" evidence="1">
    <location>
        <begin position="330"/>
        <end position="351"/>
    </location>
</feature>
<sequence length="351" mass="38606">MFNSPIIDLALTLSFTYFSLSLTVSTVHEYLSALLNKRGEYLKNAIECLLFDQDWKKIAEKLYNNPNITSLKKDTSSLPSYIPAGNFAAALMDQFKGDKNIILDMNKIRDVLTDDGIAAQVGISAGIRKLLLNFYERAQGDLQSFQKQIETFYNSAMDRASGVYKRSSQLIVFIISVVICASLNVDTINIVNKLWGNQEALKHTADNLQTVVKQVNEKGYNPKTDTIKFEASKVTVIKNIPADTSKNAPNAKKVAQQISTVSTFLVSSGIPVGWTAQNTPDLKGKTFCQSLLSLLIKITGLLLTAIALMLGAPFWFDLINKIVSLRAAGKKPEEEATTPTKNTTVTVKPVG</sequence>
<dbReference type="AlphaFoldDB" id="A0A1G7PVV5"/>
<feature type="transmembrane region" description="Helical" evidence="2">
    <location>
        <begin position="291"/>
        <end position="316"/>
    </location>
</feature>
<keyword evidence="2" id="KW-0472">Membrane</keyword>
<gene>
    <name evidence="3" type="ORF">SAMN05192573_101692</name>
</gene>
<keyword evidence="4" id="KW-1185">Reference proteome</keyword>
<dbReference type="RefSeq" id="WP_091162863.1">
    <property type="nucleotide sequence ID" value="NZ_FNCG01000001.1"/>
</dbReference>
<evidence type="ECO:0000313" key="4">
    <source>
        <dbReference type="Proteomes" id="UP000199705"/>
    </source>
</evidence>
<evidence type="ECO:0000313" key="3">
    <source>
        <dbReference type="EMBL" id="SDF90452.1"/>
    </source>
</evidence>
<name>A0A1G7PVV5_9SPHI</name>
<protein>
    <submittedName>
        <fullName evidence="3">Uncharacterized protein</fullName>
    </submittedName>
</protein>
<proteinExistence type="predicted"/>
<keyword evidence="2" id="KW-1133">Transmembrane helix</keyword>
<reference evidence="4" key="1">
    <citation type="submission" date="2016-10" db="EMBL/GenBank/DDBJ databases">
        <authorList>
            <person name="Varghese N."/>
            <person name="Submissions S."/>
        </authorList>
    </citation>
    <scope>NUCLEOTIDE SEQUENCE [LARGE SCALE GENOMIC DNA]</scope>
    <source>
        <strain evidence="4">Gh-67</strain>
    </source>
</reference>
<accession>A0A1G7PVV5</accession>
<organism evidence="3 4">
    <name type="scientific">Mucilaginibacter gossypii</name>
    <dbReference type="NCBI Taxonomy" id="551996"/>
    <lineage>
        <taxon>Bacteria</taxon>
        <taxon>Pseudomonadati</taxon>
        <taxon>Bacteroidota</taxon>
        <taxon>Sphingobacteriia</taxon>
        <taxon>Sphingobacteriales</taxon>
        <taxon>Sphingobacteriaceae</taxon>
        <taxon>Mucilaginibacter</taxon>
    </lineage>
</organism>
<evidence type="ECO:0000256" key="1">
    <source>
        <dbReference type="SAM" id="MobiDB-lite"/>
    </source>
</evidence>
<keyword evidence="2" id="KW-0812">Transmembrane</keyword>
<dbReference type="STRING" id="551996.SAMN05192573_101692"/>